<protein>
    <recommendedName>
        <fullName evidence="3">Tyr recombinase domain-containing protein</fullName>
    </recommendedName>
</protein>
<dbReference type="STRING" id="595536.GCA_000178815_03992"/>
<evidence type="ECO:0000313" key="1">
    <source>
        <dbReference type="EMBL" id="ATQ67469.1"/>
    </source>
</evidence>
<dbReference type="Proteomes" id="UP000230709">
    <property type="component" value="Chromosome"/>
</dbReference>
<dbReference type="AlphaFoldDB" id="A0A2D2CXU5"/>
<accession>A0A2D2CXU5</accession>
<organism evidence="1 2">
    <name type="scientific">Methylosinus trichosporium (strain ATCC 35070 / NCIMB 11131 / UNIQEM 75 / OB3b)</name>
    <dbReference type="NCBI Taxonomy" id="595536"/>
    <lineage>
        <taxon>Bacteria</taxon>
        <taxon>Pseudomonadati</taxon>
        <taxon>Pseudomonadota</taxon>
        <taxon>Alphaproteobacteria</taxon>
        <taxon>Hyphomicrobiales</taxon>
        <taxon>Methylocystaceae</taxon>
        <taxon>Methylosinus</taxon>
    </lineage>
</organism>
<proteinExistence type="predicted"/>
<dbReference type="KEGG" id="mtw:CQW49_05835"/>
<sequence>MIKIYLDDVAPGHARPQKTAERCDRLLDFFGHRRLDEITGALCREYAADRYGKGCDERPGGNRGKGGGAKRDLEDLRSAINHHAKEGYHRGVVRVVLPERGKARQRWLTRDEAARLLWICWRTREVQEGAQTDKRPLRHLCRFLILGLYTGSRPGAILTASWERGPARSWIDIENGIFHRHAVSLRRGPPFQNRWNRAKLRS</sequence>
<keyword evidence="2" id="KW-1185">Reference proteome</keyword>
<dbReference type="SUPFAM" id="SSF56349">
    <property type="entry name" value="DNA breaking-rejoining enzymes"/>
    <property type="match status" value="1"/>
</dbReference>
<gene>
    <name evidence="1" type="ORF">CQW49_05835</name>
</gene>
<dbReference type="GO" id="GO:0003677">
    <property type="term" value="F:DNA binding"/>
    <property type="evidence" value="ECO:0007669"/>
    <property type="project" value="InterPro"/>
</dbReference>
<name>A0A2D2CXU5_METT3</name>
<evidence type="ECO:0008006" key="3">
    <source>
        <dbReference type="Google" id="ProtNLM"/>
    </source>
</evidence>
<dbReference type="InterPro" id="IPR011010">
    <property type="entry name" value="DNA_brk_join_enz"/>
</dbReference>
<reference evidence="2" key="1">
    <citation type="submission" date="2017-10" db="EMBL/GenBank/DDBJ databases">
        <title>Completed PacBio SMRT sequence of Methylosinus trichosporium OB3b reveals presence of a third large plasmid.</title>
        <authorList>
            <person name="Charles T.C."/>
            <person name="Lynch M.D.J."/>
            <person name="Heil J.R."/>
            <person name="Cheng J."/>
        </authorList>
    </citation>
    <scope>NUCLEOTIDE SEQUENCE [LARGE SCALE GENOMIC DNA]</scope>
    <source>
        <strain evidence="2">OB3b</strain>
    </source>
</reference>
<evidence type="ECO:0000313" key="2">
    <source>
        <dbReference type="Proteomes" id="UP000230709"/>
    </source>
</evidence>
<dbReference type="EMBL" id="CP023737">
    <property type="protein sequence ID" value="ATQ67469.1"/>
    <property type="molecule type" value="Genomic_DNA"/>
</dbReference>